<evidence type="ECO:0000313" key="2">
    <source>
        <dbReference type="EMBL" id="KAJ1185294.1"/>
    </source>
</evidence>
<proteinExistence type="predicted"/>
<feature type="compositionally biased region" description="Acidic residues" evidence="1">
    <location>
        <begin position="30"/>
        <end position="45"/>
    </location>
</feature>
<evidence type="ECO:0000313" key="3">
    <source>
        <dbReference type="Proteomes" id="UP001066276"/>
    </source>
</evidence>
<evidence type="ECO:0000256" key="1">
    <source>
        <dbReference type="SAM" id="MobiDB-lite"/>
    </source>
</evidence>
<name>A0AAV7UA89_PLEWA</name>
<sequence length="93" mass="10444">MEGSKVEGVKGTPRWKRGICGAKEERKEEEPADGEDNAEETETEEETLRLELVAKEYSLRRRELADRTYLESPEATAAREAFRDSSSHASGEA</sequence>
<accession>A0AAV7UA89</accession>
<keyword evidence="3" id="KW-1185">Reference proteome</keyword>
<reference evidence="2" key="1">
    <citation type="journal article" date="2022" name="bioRxiv">
        <title>Sequencing and chromosome-scale assembly of the giantPleurodeles waltlgenome.</title>
        <authorList>
            <person name="Brown T."/>
            <person name="Elewa A."/>
            <person name="Iarovenko S."/>
            <person name="Subramanian E."/>
            <person name="Araus A.J."/>
            <person name="Petzold A."/>
            <person name="Susuki M."/>
            <person name="Suzuki K.-i.T."/>
            <person name="Hayashi T."/>
            <person name="Toyoda A."/>
            <person name="Oliveira C."/>
            <person name="Osipova E."/>
            <person name="Leigh N.D."/>
            <person name="Simon A."/>
            <person name="Yun M.H."/>
        </authorList>
    </citation>
    <scope>NUCLEOTIDE SEQUENCE</scope>
    <source>
        <strain evidence="2">20211129_DDA</strain>
        <tissue evidence="2">Liver</tissue>
    </source>
</reference>
<dbReference type="Proteomes" id="UP001066276">
    <property type="component" value="Chromosome 3_1"/>
</dbReference>
<feature type="region of interest" description="Disordered" evidence="1">
    <location>
        <begin position="67"/>
        <end position="93"/>
    </location>
</feature>
<comment type="caution">
    <text evidence="2">The sequence shown here is derived from an EMBL/GenBank/DDBJ whole genome shotgun (WGS) entry which is preliminary data.</text>
</comment>
<dbReference type="EMBL" id="JANPWB010000005">
    <property type="protein sequence ID" value="KAJ1185294.1"/>
    <property type="molecule type" value="Genomic_DNA"/>
</dbReference>
<gene>
    <name evidence="2" type="ORF">NDU88_002088</name>
</gene>
<protein>
    <submittedName>
        <fullName evidence="2">Uncharacterized protein</fullName>
    </submittedName>
</protein>
<feature type="region of interest" description="Disordered" evidence="1">
    <location>
        <begin position="1"/>
        <end position="47"/>
    </location>
</feature>
<organism evidence="2 3">
    <name type="scientific">Pleurodeles waltl</name>
    <name type="common">Iberian ribbed newt</name>
    <dbReference type="NCBI Taxonomy" id="8319"/>
    <lineage>
        <taxon>Eukaryota</taxon>
        <taxon>Metazoa</taxon>
        <taxon>Chordata</taxon>
        <taxon>Craniata</taxon>
        <taxon>Vertebrata</taxon>
        <taxon>Euteleostomi</taxon>
        <taxon>Amphibia</taxon>
        <taxon>Batrachia</taxon>
        <taxon>Caudata</taxon>
        <taxon>Salamandroidea</taxon>
        <taxon>Salamandridae</taxon>
        <taxon>Pleurodelinae</taxon>
        <taxon>Pleurodeles</taxon>
    </lineage>
</organism>
<dbReference type="AlphaFoldDB" id="A0AAV7UA89"/>